<dbReference type="Gene3D" id="2.170.150.20">
    <property type="entry name" value="Peptide methionine sulfoxide reductase"/>
    <property type="match status" value="1"/>
</dbReference>
<dbReference type="EMBL" id="PZQS01000014">
    <property type="protein sequence ID" value="PVD19143.1"/>
    <property type="molecule type" value="Genomic_DNA"/>
</dbReference>
<dbReference type="InterPro" id="IPR028427">
    <property type="entry name" value="Met_Sox_Rdtase_MsrB"/>
</dbReference>
<organism evidence="8 9">
    <name type="scientific">Pomacea canaliculata</name>
    <name type="common">Golden apple snail</name>
    <dbReference type="NCBI Taxonomy" id="400727"/>
    <lineage>
        <taxon>Eukaryota</taxon>
        <taxon>Metazoa</taxon>
        <taxon>Spiralia</taxon>
        <taxon>Lophotrochozoa</taxon>
        <taxon>Mollusca</taxon>
        <taxon>Gastropoda</taxon>
        <taxon>Caenogastropoda</taxon>
        <taxon>Architaenioglossa</taxon>
        <taxon>Ampullarioidea</taxon>
        <taxon>Ampullariidae</taxon>
        <taxon>Pomacea</taxon>
    </lineage>
</organism>
<dbReference type="AlphaFoldDB" id="A0A2T7NDA0"/>
<comment type="cofactor">
    <cofactor evidence="6">
        <name>Zn(2+)</name>
        <dbReference type="ChEBI" id="CHEBI:29105"/>
    </cofactor>
    <text evidence="6">Binds 1 zinc ion per subunit.</text>
</comment>
<proteinExistence type="inferred from homology"/>
<dbReference type="PROSITE" id="PS51790">
    <property type="entry name" value="MSRB"/>
    <property type="match status" value="1"/>
</dbReference>
<evidence type="ECO:0000313" key="9">
    <source>
        <dbReference type="Proteomes" id="UP000245119"/>
    </source>
</evidence>
<keyword evidence="4 6" id="KW-0560">Oxidoreductase</keyword>
<keyword evidence="2 6" id="KW-0479">Metal-binding</keyword>
<dbReference type="STRING" id="400727.A0A2T7NDA0"/>
<dbReference type="NCBIfam" id="TIGR00357">
    <property type="entry name" value="peptide-methionine (R)-S-oxide reductase MsrB"/>
    <property type="match status" value="1"/>
</dbReference>
<comment type="caution">
    <text evidence="8">The sequence shown here is derived from an EMBL/GenBank/DDBJ whole genome shotgun (WGS) entry which is preliminary data.</text>
</comment>
<accession>A0A2T7NDA0</accession>
<keyword evidence="3 6" id="KW-0862">Zinc</keyword>
<feature type="domain" description="MsrB" evidence="7">
    <location>
        <begin position="99"/>
        <end position="221"/>
    </location>
</feature>
<comment type="catalytic activity">
    <reaction evidence="5 6">
        <text>L-methionyl-[protein] + [thioredoxin]-disulfide + H2O = L-methionyl-(R)-S-oxide-[protein] + [thioredoxin]-dithiol</text>
        <dbReference type="Rhea" id="RHEA:24164"/>
        <dbReference type="Rhea" id="RHEA-COMP:10698"/>
        <dbReference type="Rhea" id="RHEA-COMP:10700"/>
        <dbReference type="Rhea" id="RHEA-COMP:12313"/>
        <dbReference type="Rhea" id="RHEA-COMP:12314"/>
        <dbReference type="ChEBI" id="CHEBI:15377"/>
        <dbReference type="ChEBI" id="CHEBI:16044"/>
        <dbReference type="ChEBI" id="CHEBI:29950"/>
        <dbReference type="ChEBI" id="CHEBI:45764"/>
        <dbReference type="ChEBI" id="CHEBI:50058"/>
        <dbReference type="EC" id="1.8.4.12"/>
    </reaction>
</comment>
<dbReference type="SUPFAM" id="SSF51316">
    <property type="entry name" value="Mss4-like"/>
    <property type="match status" value="1"/>
</dbReference>
<dbReference type="InterPro" id="IPR002579">
    <property type="entry name" value="Met_Sox_Rdtase_MsrB_dom"/>
</dbReference>
<keyword evidence="9" id="KW-1185">Reference proteome</keyword>
<evidence type="ECO:0000256" key="4">
    <source>
        <dbReference type="ARBA" id="ARBA00023002"/>
    </source>
</evidence>
<dbReference type="GO" id="GO:0006979">
    <property type="term" value="P:response to oxidative stress"/>
    <property type="evidence" value="ECO:0007669"/>
    <property type="project" value="InterPro"/>
</dbReference>
<evidence type="ECO:0000259" key="7">
    <source>
        <dbReference type="PROSITE" id="PS51790"/>
    </source>
</evidence>
<comment type="function">
    <text evidence="6">Methionine-sulfoxide reductase that specifically reduces methionine (R)-sulfoxide back to methionine. While in many cases methionine oxidation is the result of random oxidation following oxidative stress, methionine oxidation is also a post-translational modification that takes place on specific residues.</text>
</comment>
<evidence type="ECO:0000313" key="8">
    <source>
        <dbReference type="EMBL" id="PVD19143.1"/>
    </source>
</evidence>
<evidence type="ECO:0000256" key="3">
    <source>
        <dbReference type="ARBA" id="ARBA00022833"/>
    </source>
</evidence>
<dbReference type="GO" id="GO:0046872">
    <property type="term" value="F:metal ion binding"/>
    <property type="evidence" value="ECO:0007669"/>
    <property type="project" value="UniProtKB-KW"/>
</dbReference>
<dbReference type="OMA" id="ITQVDDF"/>
<dbReference type="GO" id="GO:0033743">
    <property type="term" value="F:peptide-methionine (R)-S-oxide reductase activity"/>
    <property type="evidence" value="ECO:0007669"/>
    <property type="project" value="UniProtKB-EC"/>
</dbReference>
<dbReference type="PANTHER" id="PTHR10173">
    <property type="entry name" value="METHIONINE SULFOXIDE REDUCTASE"/>
    <property type="match status" value="1"/>
</dbReference>
<dbReference type="Proteomes" id="UP000245119">
    <property type="component" value="Linkage Group LG14"/>
</dbReference>
<dbReference type="InterPro" id="IPR011057">
    <property type="entry name" value="Mss4-like_sf"/>
</dbReference>
<dbReference type="PANTHER" id="PTHR10173:SF52">
    <property type="entry name" value="METHIONINE-R-SULFOXIDE REDUCTASE B1"/>
    <property type="match status" value="1"/>
</dbReference>
<evidence type="ECO:0000256" key="2">
    <source>
        <dbReference type="ARBA" id="ARBA00022723"/>
    </source>
</evidence>
<reference evidence="8 9" key="1">
    <citation type="submission" date="2018-04" db="EMBL/GenBank/DDBJ databases">
        <title>The genome of golden apple snail Pomacea canaliculata provides insight into stress tolerance and invasive adaptation.</title>
        <authorList>
            <person name="Liu C."/>
            <person name="Liu B."/>
            <person name="Ren Y."/>
            <person name="Zhang Y."/>
            <person name="Wang H."/>
            <person name="Li S."/>
            <person name="Jiang F."/>
            <person name="Yin L."/>
            <person name="Zhang G."/>
            <person name="Qian W."/>
            <person name="Fan W."/>
        </authorList>
    </citation>
    <scope>NUCLEOTIDE SEQUENCE [LARGE SCALE GENOMIC DNA]</scope>
    <source>
        <strain evidence="8">SZHN2017</strain>
        <tissue evidence="8">Muscle</tissue>
    </source>
</reference>
<sequence length="224" mass="25161">MLVSGSDLPAWIQNFVLPFAENGVDFEESSVFGHLYDVPWLVLALTQRITHLLIRGLKKCSTIMNILHTVTKQQEVPPKLKKLQGVCKSEGQCAVQLEKEELRKQLSPMQFRVTQEKGTESAYSGKFVNWKDEGVYNCVVCGNSIFASETKFDSKSGWPAFHDVINKDRVILSVDTTHGIQRMEVKCGDCRAHLGHVFDDGPKPTGIRYCVNSCALDFKKHTTV</sequence>
<dbReference type="OrthoDB" id="44061at2759"/>
<evidence type="ECO:0000256" key="1">
    <source>
        <dbReference type="ARBA" id="ARBA00007174"/>
    </source>
</evidence>
<dbReference type="GO" id="GO:0030091">
    <property type="term" value="P:protein repair"/>
    <property type="evidence" value="ECO:0007669"/>
    <property type="project" value="InterPro"/>
</dbReference>
<dbReference type="EC" id="1.8.4.12" evidence="6"/>
<protein>
    <recommendedName>
        <fullName evidence="6">Peptide-methionine (R)-S-oxide reductase</fullName>
        <ecNumber evidence="6">1.8.4.12</ecNumber>
    </recommendedName>
</protein>
<evidence type="ECO:0000256" key="6">
    <source>
        <dbReference type="RuleBase" id="RU365044"/>
    </source>
</evidence>
<name>A0A2T7NDA0_POMCA</name>
<dbReference type="FunFam" id="2.170.150.20:FF:000001">
    <property type="entry name" value="Peptide methionine sulfoxide reductase MsrB"/>
    <property type="match status" value="1"/>
</dbReference>
<gene>
    <name evidence="8" type="ORF">C0Q70_21707</name>
</gene>
<dbReference type="GO" id="GO:0005737">
    <property type="term" value="C:cytoplasm"/>
    <property type="evidence" value="ECO:0007669"/>
    <property type="project" value="TreeGrafter"/>
</dbReference>
<evidence type="ECO:0000256" key="5">
    <source>
        <dbReference type="ARBA" id="ARBA00048488"/>
    </source>
</evidence>
<dbReference type="Pfam" id="PF01641">
    <property type="entry name" value="SelR"/>
    <property type="match status" value="1"/>
</dbReference>
<comment type="similarity">
    <text evidence="1 6">Belongs to the MsrB Met sulfoxide reductase family.</text>
</comment>